<dbReference type="Proteomes" id="UP001187531">
    <property type="component" value="Unassembled WGS sequence"/>
</dbReference>
<sequence length="150" mass="17343">MCPAMYKVEKLYTTECIQLDIAVLLSAVEQFCEIRTAVKGFTPLTEKQWCNLTEAIVEKLKELELHIDYLHGQGYDIGSNIEGKYFKVQKRVNEINSRAFYVPYSSNSLNLVVNDVAHCWLEATKFFALVQKFVFIFLLQYNVGILDKNM</sequence>
<dbReference type="AlphaFoldDB" id="A0AA88HUT6"/>
<evidence type="ECO:0000313" key="1">
    <source>
        <dbReference type="EMBL" id="KAK2718450.1"/>
    </source>
</evidence>
<dbReference type="EMBL" id="JAVRJZ010000009">
    <property type="protein sequence ID" value="KAK2718450.1"/>
    <property type="molecule type" value="Genomic_DNA"/>
</dbReference>
<protein>
    <submittedName>
        <fullName evidence="1">Uncharacterized protein</fullName>
    </submittedName>
</protein>
<evidence type="ECO:0000313" key="2">
    <source>
        <dbReference type="Proteomes" id="UP001187531"/>
    </source>
</evidence>
<dbReference type="PANTHER" id="PTHR45749:SF21">
    <property type="entry name" value="DUF4371 DOMAIN-CONTAINING PROTEIN"/>
    <property type="match status" value="1"/>
</dbReference>
<gene>
    <name evidence="1" type="ORF">QYM36_005687</name>
</gene>
<comment type="caution">
    <text evidence="1">The sequence shown here is derived from an EMBL/GenBank/DDBJ whole genome shotgun (WGS) entry which is preliminary data.</text>
</comment>
<organism evidence="1 2">
    <name type="scientific">Artemia franciscana</name>
    <name type="common">Brine shrimp</name>
    <name type="synonym">Artemia sanfranciscana</name>
    <dbReference type="NCBI Taxonomy" id="6661"/>
    <lineage>
        <taxon>Eukaryota</taxon>
        <taxon>Metazoa</taxon>
        <taxon>Ecdysozoa</taxon>
        <taxon>Arthropoda</taxon>
        <taxon>Crustacea</taxon>
        <taxon>Branchiopoda</taxon>
        <taxon>Anostraca</taxon>
        <taxon>Artemiidae</taxon>
        <taxon>Artemia</taxon>
    </lineage>
</organism>
<proteinExistence type="predicted"/>
<name>A0AA88HUT6_ARTSF</name>
<keyword evidence="2" id="KW-1185">Reference proteome</keyword>
<accession>A0AA88HUT6</accession>
<reference evidence="1" key="1">
    <citation type="submission" date="2023-07" db="EMBL/GenBank/DDBJ databases">
        <title>Chromosome-level genome assembly of Artemia franciscana.</title>
        <authorList>
            <person name="Jo E."/>
        </authorList>
    </citation>
    <scope>NUCLEOTIDE SEQUENCE</scope>
    <source>
        <tissue evidence="1">Whole body</tissue>
    </source>
</reference>
<dbReference type="PANTHER" id="PTHR45749">
    <property type="match status" value="1"/>
</dbReference>